<reference evidence="1" key="1">
    <citation type="journal article" date="2015" name="Nature">
        <title>Complex archaea that bridge the gap between prokaryotes and eukaryotes.</title>
        <authorList>
            <person name="Spang A."/>
            <person name="Saw J.H."/>
            <person name="Jorgensen S.L."/>
            <person name="Zaremba-Niedzwiedzka K."/>
            <person name="Martijn J."/>
            <person name="Lind A.E."/>
            <person name="van Eijk R."/>
            <person name="Schleper C."/>
            <person name="Guy L."/>
            <person name="Ettema T.J."/>
        </authorList>
    </citation>
    <scope>NUCLEOTIDE SEQUENCE</scope>
</reference>
<dbReference type="EMBL" id="LAZR01061168">
    <property type="protein sequence ID" value="KKK64128.1"/>
    <property type="molecule type" value="Genomic_DNA"/>
</dbReference>
<evidence type="ECO:0000313" key="1">
    <source>
        <dbReference type="EMBL" id="KKK64128.1"/>
    </source>
</evidence>
<gene>
    <name evidence="1" type="ORF">LCGC14_2987330</name>
</gene>
<comment type="caution">
    <text evidence="1">The sequence shown here is derived from an EMBL/GenBank/DDBJ whole genome shotgun (WGS) entry which is preliminary data.</text>
</comment>
<feature type="non-terminal residue" evidence="1">
    <location>
        <position position="1"/>
    </location>
</feature>
<organism evidence="1">
    <name type="scientific">marine sediment metagenome</name>
    <dbReference type="NCBI Taxonomy" id="412755"/>
    <lineage>
        <taxon>unclassified sequences</taxon>
        <taxon>metagenomes</taxon>
        <taxon>ecological metagenomes</taxon>
    </lineage>
</organism>
<sequence length="51" mass="5706">LLLNIVDIQAFDHFKAVKIDELEGLFYVNKISDFLATSPGTPTKVELIKIS</sequence>
<proteinExistence type="predicted"/>
<protein>
    <submittedName>
        <fullName evidence="1">Uncharacterized protein</fullName>
    </submittedName>
</protein>
<name>A0A0F8X5R0_9ZZZZ</name>
<accession>A0A0F8X5R0</accession>
<dbReference type="AlphaFoldDB" id="A0A0F8X5R0"/>